<dbReference type="Proteomes" id="UP000085678">
    <property type="component" value="Unplaced"/>
</dbReference>
<dbReference type="OrthoDB" id="6272649at2759"/>
<gene>
    <name evidence="3" type="primary">LOC106151918</name>
</gene>
<sequence>MSETDDRVLLVPPPPYPGRKKKRSPPKCLNICHIVFGVLCLLLGVAFIIQLPEYFKADGYVTSTNCDSSTSTWNQRTGAGIWSGFVFIISGILGLVAGTNPSCLVVVHVLSFGTVFVTALVLMSFSMLDLTAVSCNVYTNPTVQVRVVHVQFP</sequence>
<evidence type="ECO:0000313" key="2">
    <source>
        <dbReference type="Proteomes" id="UP000085678"/>
    </source>
</evidence>
<dbReference type="PANTHER" id="PTHR23320:SF130">
    <property type="entry name" value="TRANSMEMBRANE PROTEIN 212"/>
    <property type="match status" value="1"/>
</dbReference>
<dbReference type="PANTHER" id="PTHR23320">
    <property type="entry name" value="MEMBRANE-SPANNING 4-DOMAINS SUBFAMILY A MS4A -RELATED"/>
    <property type="match status" value="1"/>
</dbReference>
<feature type="transmembrane region" description="Helical" evidence="1">
    <location>
        <begin position="79"/>
        <end position="97"/>
    </location>
</feature>
<accession>A0A2R2MMH5</accession>
<reference evidence="3" key="1">
    <citation type="journal article" date="2015" name="Nat. Commun.">
        <title>The Lingula genome provides insights into brachiopod evolution and the origin of phosphate biomineralization.</title>
        <authorList>
            <person name="Luo Y.J."/>
            <person name="Takeuchi T."/>
            <person name="Koyanagi R."/>
            <person name="Yamada L."/>
            <person name="Kanda M."/>
            <person name="Khalturina M."/>
            <person name="Fujie M."/>
            <person name="Yamasaki S.I."/>
            <person name="Endo K."/>
            <person name="Satoh N."/>
        </authorList>
    </citation>
    <scope>NUCLEOTIDE SEQUENCE</scope>
</reference>
<protein>
    <submittedName>
        <fullName evidence="3">Uncharacterized protein LOC106151918</fullName>
    </submittedName>
</protein>
<dbReference type="AlphaFoldDB" id="A0A2R2MMH5"/>
<dbReference type="InterPro" id="IPR030417">
    <property type="entry name" value="MS4A"/>
</dbReference>
<name>A0A2R2MMH5_LINAN</name>
<evidence type="ECO:0000256" key="1">
    <source>
        <dbReference type="SAM" id="Phobius"/>
    </source>
</evidence>
<proteinExistence type="predicted"/>
<organism evidence="2 3">
    <name type="scientific">Lingula anatina</name>
    <name type="common">Brachiopod</name>
    <name type="synonym">Lingula unguis</name>
    <dbReference type="NCBI Taxonomy" id="7574"/>
    <lineage>
        <taxon>Eukaryota</taxon>
        <taxon>Metazoa</taxon>
        <taxon>Spiralia</taxon>
        <taxon>Lophotrochozoa</taxon>
        <taxon>Brachiopoda</taxon>
        <taxon>Linguliformea</taxon>
        <taxon>Lingulata</taxon>
        <taxon>Lingulida</taxon>
        <taxon>Linguloidea</taxon>
        <taxon>Lingulidae</taxon>
        <taxon>Lingula</taxon>
    </lineage>
</organism>
<keyword evidence="1" id="KW-0472">Membrane</keyword>
<keyword evidence="1" id="KW-0812">Transmembrane</keyword>
<evidence type="ECO:0000313" key="3">
    <source>
        <dbReference type="RefSeq" id="XP_023931404.1"/>
    </source>
</evidence>
<reference evidence="3" key="2">
    <citation type="submission" date="2025-08" db="UniProtKB">
        <authorList>
            <consortium name="RefSeq"/>
        </authorList>
    </citation>
    <scope>IDENTIFICATION</scope>
</reference>
<feature type="transmembrane region" description="Helical" evidence="1">
    <location>
        <begin position="28"/>
        <end position="49"/>
    </location>
</feature>
<feature type="transmembrane region" description="Helical" evidence="1">
    <location>
        <begin position="104"/>
        <end position="128"/>
    </location>
</feature>
<dbReference type="KEGG" id="lak:106151918"/>
<keyword evidence="2" id="KW-1185">Reference proteome</keyword>
<dbReference type="RefSeq" id="XP_023931404.1">
    <property type="nucleotide sequence ID" value="XM_024075636.1"/>
</dbReference>
<keyword evidence="1" id="KW-1133">Transmembrane helix</keyword>
<dbReference type="InParanoid" id="A0A2R2MMH5"/>
<dbReference type="GeneID" id="106151918"/>